<dbReference type="AlphaFoldDB" id="A6GIA6"/>
<dbReference type="STRING" id="391625.PPSIR1_17130"/>
<evidence type="ECO:0000313" key="2">
    <source>
        <dbReference type="Proteomes" id="UP000005801"/>
    </source>
</evidence>
<protein>
    <submittedName>
        <fullName evidence="1">Uncharacterized protein</fullName>
    </submittedName>
</protein>
<accession>A6GIA6</accession>
<dbReference type="Gene3D" id="3.80.10.10">
    <property type="entry name" value="Ribonuclease Inhibitor"/>
    <property type="match status" value="1"/>
</dbReference>
<evidence type="ECO:0000313" key="1">
    <source>
        <dbReference type="EMBL" id="EDM74408.1"/>
    </source>
</evidence>
<organism evidence="1 2">
    <name type="scientific">Plesiocystis pacifica SIR-1</name>
    <dbReference type="NCBI Taxonomy" id="391625"/>
    <lineage>
        <taxon>Bacteria</taxon>
        <taxon>Pseudomonadati</taxon>
        <taxon>Myxococcota</taxon>
        <taxon>Polyangia</taxon>
        <taxon>Nannocystales</taxon>
        <taxon>Nannocystaceae</taxon>
        <taxon>Plesiocystis</taxon>
    </lineage>
</organism>
<dbReference type="OrthoDB" id="9804020at2"/>
<sequence length="487" mass="54573">MVPPRDALRSAELPEPEVNLIYVGERGPDGGAAVREYLVQLCAMTPEQVRRATTGSHTYFLLRPGLTQAEAEPLVARLEQLGAELELEPCPWLVYACDPRLGPQQACERLVVWTGGALETTLFLERGRLGDSDYPRWPEVASRLDFERRADANAALRAQLERWRAGGKVWSTDPLELFERLSRRAPKLERAVQRAATPEALTDATLVLQDWLQTQGAPRGRVGLEGEDEDADDPRQHLGPLARTAQTGLLRLGWTGCALTKLHIFLSPYMWTATRNFTPAHPYVADFARVPVLGTIRELTLELHGLGRLEPARFPDAPPFSGLQRLAIVADEETHVGPLGAPFTRLRELSIRAGSFECEPLHLPSLHTLELALHRLPETFLDNFHRSQLESVEDLRIELRQYAFPAHELITFFVNLELPILQRLEVRAHRYLPIAVIAGIARAPWVAELESLRLVCPPRQGLQELAEAELGQLGERLEFVELAELAE</sequence>
<dbReference type="InterPro" id="IPR032675">
    <property type="entry name" value="LRR_dom_sf"/>
</dbReference>
<gene>
    <name evidence="1" type="ORF">PPSIR1_17130</name>
</gene>
<keyword evidence="2" id="KW-1185">Reference proteome</keyword>
<name>A6GIA6_9BACT</name>
<reference evidence="1 2" key="1">
    <citation type="submission" date="2007-06" db="EMBL/GenBank/DDBJ databases">
        <authorList>
            <person name="Shimkets L."/>
            <person name="Ferriera S."/>
            <person name="Johnson J."/>
            <person name="Kravitz S."/>
            <person name="Beeson K."/>
            <person name="Sutton G."/>
            <person name="Rogers Y.-H."/>
            <person name="Friedman R."/>
            <person name="Frazier M."/>
            <person name="Venter J.C."/>
        </authorList>
    </citation>
    <scope>NUCLEOTIDE SEQUENCE [LARGE SCALE GENOMIC DNA]</scope>
    <source>
        <strain evidence="1 2">SIR-1</strain>
    </source>
</reference>
<proteinExistence type="predicted"/>
<dbReference type="Proteomes" id="UP000005801">
    <property type="component" value="Unassembled WGS sequence"/>
</dbReference>
<comment type="caution">
    <text evidence="1">The sequence shown here is derived from an EMBL/GenBank/DDBJ whole genome shotgun (WGS) entry which is preliminary data.</text>
</comment>
<dbReference type="RefSeq" id="WP_006976442.1">
    <property type="nucleotide sequence ID" value="NZ_ABCS01000132.1"/>
</dbReference>
<dbReference type="EMBL" id="ABCS01000132">
    <property type="protein sequence ID" value="EDM74408.1"/>
    <property type="molecule type" value="Genomic_DNA"/>
</dbReference>